<evidence type="ECO:0000256" key="1">
    <source>
        <dbReference type="ARBA" id="ARBA00005250"/>
    </source>
</evidence>
<protein>
    <submittedName>
        <fullName evidence="3">MBL fold metallo-hydrolase</fullName>
    </submittedName>
</protein>
<feature type="domain" description="Metallo-beta-lactamase" evidence="2">
    <location>
        <begin position="53"/>
        <end position="226"/>
    </location>
</feature>
<dbReference type="PANTHER" id="PTHR42951:SF4">
    <property type="entry name" value="ACYL-COENZYME A THIOESTERASE MBLAC2"/>
    <property type="match status" value="1"/>
</dbReference>
<dbReference type="SUPFAM" id="SSF56281">
    <property type="entry name" value="Metallo-hydrolase/oxidoreductase"/>
    <property type="match status" value="1"/>
</dbReference>
<evidence type="ECO:0000313" key="4">
    <source>
        <dbReference type="Proteomes" id="UP001210678"/>
    </source>
</evidence>
<dbReference type="InterPro" id="IPR001279">
    <property type="entry name" value="Metallo-B-lactamas"/>
</dbReference>
<dbReference type="PANTHER" id="PTHR42951">
    <property type="entry name" value="METALLO-BETA-LACTAMASE DOMAIN-CONTAINING"/>
    <property type="match status" value="1"/>
</dbReference>
<organism evidence="3 4">
    <name type="scientific">Vibrio algarum</name>
    <dbReference type="NCBI Taxonomy" id="3020714"/>
    <lineage>
        <taxon>Bacteria</taxon>
        <taxon>Pseudomonadati</taxon>
        <taxon>Pseudomonadota</taxon>
        <taxon>Gammaproteobacteria</taxon>
        <taxon>Vibrionales</taxon>
        <taxon>Vibrionaceae</taxon>
        <taxon>Vibrio</taxon>
    </lineage>
</organism>
<gene>
    <name evidence="3" type="ORF">PGX00_18185</name>
</gene>
<proteinExistence type="inferred from homology"/>
<name>A0ABT4YVC2_9VIBR</name>
<keyword evidence="4" id="KW-1185">Reference proteome</keyword>
<dbReference type="InterPro" id="IPR050855">
    <property type="entry name" value="NDM-1-like"/>
</dbReference>
<dbReference type="SMART" id="SM00849">
    <property type="entry name" value="Lactamase_B"/>
    <property type="match status" value="1"/>
</dbReference>
<comment type="similarity">
    <text evidence="1">Belongs to the metallo-beta-lactamase superfamily. Class-B beta-lactamase family.</text>
</comment>
<evidence type="ECO:0000313" key="3">
    <source>
        <dbReference type="EMBL" id="MDB1125478.1"/>
    </source>
</evidence>
<dbReference type="EMBL" id="JAQLOI010000003">
    <property type="protein sequence ID" value="MDB1125478.1"/>
    <property type="molecule type" value="Genomic_DNA"/>
</dbReference>
<comment type="caution">
    <text evidence="3">The sequence shown here is derived from an EMBL/GenBank/DDBJ whole genome shotgun (WGS) entry which is preliminary data.</text>
</comment>
<reference evidence="3 4" key="1">
    <citation type="submission" date="2023-01" db="EMBL/GenBank/DDBJ databases">
        <title>Vibrio sp. KJ40-1 sp.nov, isolated from marine algae.</title>
        <authorList>
            <person name="Butt M."/>
            <person name="Kim J.M.J."/>
            <person name="Jeon C.O.C."/>
        </authorList>
    </citation>
    <scope>NUCLEOTIDE SEQUENCE [LARGE SCALE GENOMIC DNA]</scope>
    <source>
        <strain evidence="3 4">KJ40-1</strain>
    </source>
</reference>
<evidence type="ECO:0000259" key="2">
    <source>
        <dbReference type="SMART" id="SM00849"/>
    </source>
</evidence>
<dbReference type="Gene3D" id="3.60.15.10">
    <property type="entry name" value="Ribonuclease Z/Hydroxyacylglutathione hydrolase-like"/>
    <property type="match status" value="1"/>
</dbReference>
<accession>A0ABT4YVC2</accession>
<dbReference type="Pfam" id="PF00753">
    <property type="entry name" value="Lactamase_B"/>
    <property type="match status" value="1"/>
</dbReference>
<dbReference type="CDD" id="cd16282">
    <property type="entry name" value="metallo-hydrolase-like_MBL-fold"/>
    <property type="match status" value="1"/>
</dbReference>
<dbReference type="Proteomes" id="UP001210678">
    <property type="component" value="Unassembled WGS sequence"/>
</dbReference>
<dbReference type="RefSeq" id="WP_272139229.1">
    <property type="nucleotide sequence ID" value="NZ_JAQLOI010000003.1"/>
</dbReference>
<dbReference type="InterPro" id="IPR036866">
    <property type="entry name" value="RibonucZ/Hydroxyglut_hydro"/>
</dbReference>
<sequence length="296" mass="32153">MNKLTSSDDRSFLRGETNGGVYKGAVMPIGEDSWKSTNLGGIYALEVDGGNPGGNLGLLIGDDGIVLIDNGLEKAGQMTLATTQKMADDTVNFVINTHLHADHLACNPIYSATGAKIIAHDNTRSALLADSQFDKTGLPNLTFNDTATFYLNGQTLKLLHIPKAHTNSDIIIHFSDANIIHAGDMFFNKVFPFIDLNNGGNIDGFIAGQQQVIELANEKTVIIPGHGPLGSKADMQEALDMLINIKGCIKPLVEQGLSMEEVLRVNPLADFENWAWFHISIERMTKILYCLLTEGQ</sequence>